<name>A0A8J2TC89_ZYGB2</name>
<evidence type="ECO:0000313" key="2">
    <source>
        <dbReference type="EMBL" id="CDF91860.1"/>
    </source>
</evidence>
<feature type="region of interest" description="Disordered" evidence="1">
    <location>
        <begin position="824"/>
        <end position="847"/>
    </location>
</feature>
<dbReference type="InterPro" id="IPR051402">
    <property type="entry name" value="KPR-Related"/>
</dbReference>
<evidence type="ECO:0000256" key="1">
    <source>
        <dbReference type="SAM" id="MobiDB-lite"/>
    </source>
</evidence>
<reference evidence="3" key="1">
    <citation type="journal article" date="2013" name="Genome Announc.">
        <title>Genome sequence of the food spoilage yeast Zygosaccharomyces bailii CLIB 213(T).</title>
        <authorList>
            <person name="Galeote V."/>
            <person name="Bigey F."/>
            <person name="Devillers H."/>
            <person name="Neuveglise C."/>
            <person name="Dequin S."/>
        </authorList>
    </citation>
    <scope>NUCLEOTIDE SEQUENCE [LARGE SCALE GENOMIC DNA]</scope>
    <source>
        <strain evidence="3">CLIB 213 / ATCC 58445 / CBS 680 / CCRC 21525 / NBRC 1098 / NCYC 1416 / NRRL Y-2227</strain>
    </source>
</reference>
<feature type="compositionally biased region" description="Acidic residues" evidence="1">
    <location>
        <begin position="595"/>
        <end position="604"/>
    </location>
</feature>
<dbReference type="PANTHER" id="PTHR21708">
    <property type="entry name" value="PROBABLE 2-DEHYDROPANTOATE 2-REDUCTASE"/>
    <property type="match status" value="1"/>
</dbReference>
<dbReference type="AlphaFoldDB" id="A0A8J2TC89"/>
<dbReference type="OrthoDB" id="4068630at2759"/>
<feature type="region of interest" description="Disordered" evidence="1">
    <location>
        <begin position="412"/>
        <end position="444"/>
    </location>
</feature>
<feature type="compositionally biased region" description="Basic and acidic residues" evidence="1">
    <location>
        <begin position="512"/>
        <end position="521"/>
    </location>
</feature>
<sequence length="847" mass="95053">MDRHLSCIIGTFFGETPDIQFLGWRLSLGHSFIVLVSQYVSSDGLVGWKSNRLGANFYTPNVFAKEVSELSNKMWDADAGRCKYPIDVIIISGISIGQFAEKCRALSRFANPNTVVLVNASFGCELEEVALNMFEKNCKCVMSIACDVECRQLSLGSYALVNNDNCKVYLGLTYSSQNDSDDALLSNNEAKVREELDGDAESNTNRFLAQLTVTKWIKVQPFLNPQEMAIKIWELIIPKISLNILSVIYEQFDYDALLKNKSNEIMFKDLVKELFDICFAQCRAKVEKFMTNDANDGKNSHSGKIIDYGRIVDYCKAKKKELVKTTANEYPEYLSLSFESYCFYHRFEYPAHILLYQPILLAKRYDAPCSNLNFLYGFYSRLLSLSGLSIYGGRSESHMSVFDKRVAEASSTAAKSSKKSKKPKKGGKTKRSKHSKKTHGGELVKAEKSHPLWAKCRSNNEQGLWTIASPSGNELLLPDELGNLYLAAENMSGYPRSANFSHSATYGIGDSKSADSDDHYSTAESNNEVSLDGEEERVCGRGYRKESSHSNDSCNGRLLHCRGYLEGNDGSTDDSSEDSEEDDTETEHEGGDSEGCCESDDDKSDNDSAGDSSQILMMPRKSAKRGSEQRNLRASSREGSFGALEDMGVVGVPHFIKRFTSKTPNNSSTSLVSSIESKRSTHLKLDRALKRPYTTESLELQLRRGDHLIAKEYDDLHRQLSAATVNPEQARMANDQRRRAFASIEKEMWKLQRRHNVYNKNISRPKTSPYEDLLEHMDVLRRSNANEILDFTTSRYGNAESCTIMQNDRKQIMSLYEGKLRGKRGAKAITRPTKSSTTVSRIGADNS</sequence>
<dbReference type="EMBL" id="HG316468">
    <property type="protein sequence ID" value="CDF91860.1"/>
    <property type="molecule type" value="Genomic_DNA"/>
</dbReference>
<dbReference type="PANTHER" id="PTHR21708:SF34">
    <property type="entry name" value="OUTER SPORE WALL PROTEIN 2"/>
    <property type="match status" value="1"/>
</dbReference>
<feature type="region of interest" description="Disordered" evidence="1">
    <location>
        <begin position="565"/>
        <end position="639"/>
    </location>
</feature>
<feature type="compositionally biased region" description="Acidic residues" evidence="1">
    <location>
        <begin position="571"/>
        <end position="586"/>
    </location>
</feature>
<dbReference type="Proteomes" id="UP000019375">
    <property type="component" value="Unassembled WGS sequence"/>
</dbReference>
<proteinExistence type="predicted"/>
<accession>A0A8J2TC89</accession>
<keyword evidence="3" id="KW-1185">Reference proteome</keyword>
<dbReference type="GO" id="GO:0005737">
    <property type="term" value="C:cytoplasm"/>
    <property type="evidence" value="ECO:0007669"/>
    <property type="project" value="TreeGrafter"/>
</dbReference>
<feature type="compositionally biased region" description="Basic residues" evidence="1">
    <location>
        <begin position="416"/>
        <end position="438"/>
    </location>
</feature>
<organism evidence="2 3">
    <name type="scientific">Zygosaccharomyces bailii (strain CLIB 213 / ATCC 58445 / CBS 680 / BCRC 21525 / NBRC 1098 / NCYC 1416 / NRRL Y-2227)</name>
    <dbReference type="NCBI Taxonomy" id="1333698"/>
    <lineage>
        <taxon>Eukaryota</taxon>
        <taxon>Fungi</taxon>
        <taxon>Dikarya</taxon>
        <taxon>Ascomycota</taxon>
        <taxon>Saccharomycotina</taxon>
        <taxon>Saccharomycetes</taxon>
        <taxon>Saccharomycetales</taxon>
        <taxon>Saccharomycetaceae</taxon>
        <taxon>Zygosaccharomyces</taxon>
    </lineage>
</organism>
<gene>
    <name evidence="2" type="ORF">BN860_00210g</name>
</gene>
<feature type="compositionally biased region" description="Polar residues" evidence="1">
    <location>
        <begin position="832"/>
        <end position="847"/>
    </location>
</feature>
<protein>
    <submittedName>
        <fullName evidence="2">ZYBA0S15-00210g1_1</fullName>
    </submittedName>
</protein>
<evidence type="ECO:0000313" key="3">
    <source>
        <dbReference type="Proteomes" id="UP000019375"/>
    </source>
</evidence>
<feature type="region of interest" description="Disordered" evidence="1">
    <location>
        <begin position="511"/>
        <end position="536"/>
    </location>
</feature>